<dbReference type="PANTHER" id="PTHR18901:SF38">
    <property type="entry name" value="PSEUDOURIDINE-5'-PHOSPHATASE"/>
    <property type="match status" value="1"/>
</dbReference>
<dbReference type="InterPro" id="IPR023198">
    <property type="entry name" value="PGP-like_dom2"/>
</dbReference>
<dbReference type="EMBL" id="NEKC01000005">
    <property type="protein sequence ID" value="OTA29539.1"/>
    <property type="molecule type" value="Genomic_DNA"/>
</dbReference>
<dbReference type="Pfam" id="PF00702">
    <property type="entry name" value="Hydrolase"/>
    <property type="match status" value="1"/>
</dbReference>
<dbReference type="InterPro" id="IPR036412">
    <property type="entry name" value="HAD-like_sf"/>
</dbReference>
<name>A0A1Y2SYV2_9BIFI</name>
<dbReference type="InterPro" id="IPR006439">
    <property type="entry name" value="HAD-SF_hydro_IA"/>
</dbReference>
<evidence type="ECO:0008006" key="4">
    <source>
        <dbReference type="Google" id="ProtNLM"/>
    </source>
</evidence>
<dbReference type="NCBIfam" id="TIGR01509">
    <property type="entry name" value="HAD-SF-IA-v3"/>
    <property type="match status" value="1"/>
</dbReference>
<proteinExistence type="predicted"/>
<dbReference type="RefSeq" id="WP_086106298.1">
    <property type="nucleotide sequence ID" value="NZ_NEKB01000007.1"/>
</dbReference>
<comment type="caution">
    <text evidence="2">The sequence shown here is derived from an EMBL/GenBank/DDBJ whole genome shotgun (WGS) entry which is preliminary data.</text>
</comment>
<dbReference type="CDD" id="cd07505">
    <property type="entry name" value="HAD_BPGM-like"/>
    <property type="match status" value="1"/>
</dbReference>
<dbReference type="OrthoDB" id="9797743at2"/>
<dbReference type="Gene3D" id="3.40.50.1000">
    <property type="entry name" value="HAD superfamily/HAD-like"/>
    <property type="match status" value="1"/>
</dbReference>
<gene>
    <name evidence="2" type="ORF">B9T39_02735</name>
</gene>
<evidence type="ECO:0000256" key="1">
    <source>
        <dbReference type="SAM" id="MobiDB-lite"/>
    </source>
</evidence>
<evidence type="ECO:0000313" key="3">
    <source>
        <dbReference type="Proteomes" id="UP000243540"/>
    </source>
</evidence>
<evidence type="ECO:0000313" key="2">
    <source>
        <dbReference type="EMBL" id="OTA29539.1"/>
    </source>
</evidence>
<dbReference type="InterPro" id="IPR023214">
    <property type="entry name" value="HAD_sf"/>
</dbReference>
<sequence length="249" mass="26511">MANSELQGGLADGRANAGGNADGTVKQSDRLPVAVLWDMDGTLINSEPYWGESEAQLLARAGKVWDPEVAGTLQGSSLAFVADFMLKQAGVPGMSAQDVIDFMVEYVYRKEVEALPWTNGVYAVLEMLRDAGVPQYLVTSSPEPMARNLVEQAPAGAFAGYVCNETPVEHKPSPQPYLYAASQLGVDIADCLIFEDSVPGLTAAGTSGASWVSVTGYSSIDARELGLASQFIRDYTGLTLEDIAGFCRK</sequence>
<feature type="compositionally biased region" description="Low complexity" evidence="1">
    <location>
        <begin position="8"/>
        <end position="23"/>
    </location>
</feature>
<reference evidence="2 3" key="1">
    <citation type="submission" date="2017-04" db="EMBL/GenBank/DDBJ databases">
        <title>Draft genome sequences of Alloscardovia macacae UMA81211 and UMA81212 isolated from the feces of a rhesus macaque (Macaca mulatta).</title>
        <authorList>
            <person name="Albert K."/>
            <person name="Sela D.A."/>
        </authorList>
    </citation>
    <scope>NUCLEOTIDE SEQUENCE [LARGE SCALE GENOMIC DNA]</scope>
    <source>
        <strain evidence="2 3">UMA81212</strain>
    </source>
</reference>
<dbReference type="AlphaFoldDB" id="A0A1Y2SYV2"/>
<dbReference type="Gene3D" id="1.10.150.240">
    <property type="entry name" value="Putative phosphatase, domain 2"/>
    <property type="match status" value="1"/>
</dbReference>
<dbReference type="SFLD" id="SFLDG01129">
    <property type="entry name" value="C1.5:_HAD__Beta-PGM__Phosphata"/>
    <property type="match status" value="1"/>
</dbReference>
<protein>
    <recommendedName>
        <fullName evidence="4">HAD family hydrolase</fullName>
    </recommendedName>
</protein>
<organism evidence="2 3">
    <name type="scientific">Alloscardovia macacae</name>
    <dbReference type="NCBI Taxonomy" id="1160091"/>
    <lineage>
        <taxon>Bacteria</taxon>
        <taxon>Bacillati</taxon>
        <taxon>Actinomycetota</taxon>
        <taxon>Actinomycetes</taxon>
        <taxon>Bifidobacteriales</taxon>
        <taxon>Bifidobacteriaceae</taxon>
        <taxon>Alloscardovia</taxon>
    </lineage>
</organism>
<dbReference type="SUPFAM" id="SSF56784">
    <property type="entry name" value="HAD-like"/>
    <property type="match status" value="1"/>
</dbReference>
<dbReference type="STRING" id="1160091.B9T39_02735"/>
<feature type="region of interest" description="Disordered" evidence="1">
    <location>
        <begin position="1"/>
        <end position="25"/>
    </location>
</feature>
<dbReference type="SFLD" id="SFLDS00003">
    <property type="entry name" value="Haloacid_Dehalogenase"/>
    <property type="match status" value="1"/>
</dbReference>
<dbReference type="PANTHER" id="PTHR18901">
    <property type="entry name" value="2-DEOXYGLUCOSE-6-PHOSPHATE PHOSPHATASE 2"/>
    <property type="match status" value="1"/>
</dbReference>
<dbReference type="Proteomes" id="UP000243540">
    <property type="component" value="Unassembled WGS sequence"/>
</dbReference>
<accession>A0A1Y2SYV2</accession>